<reference evidence="3" key="1">
    <citation type="journal article" date="2019" name="Int. J. Syst. Evol. Microbiol.">
        <title>The Global Catalogue of Microorganisms (GCM) 10K type strain sequencing project: providing services to taxonomists for standard genome sequencing and annotation.</title>
        <authorList>
            <consortium name="The Broad Institute Genomics Platform"/>
            <consortium name="The Broad Institute Genome Sequencing Center for Infectious Disease"/>
            <person name="Wu L."/>
            <person name="Ma J."/>
        </authorList>
    </citation>
    <scope>NUCLEOTIDE SEQUENCE [LARGE SCALE GENOMIC DNA]</scope>
    <source>
        <strain evidence="3">NBRC 15640</strain>
    </source>
</reference>
<comment type="caution">
    <text evidence="2">The sequence shown here is derived from an EMBL/GenBank/DDBJ whole genome shotgun (WGS) entry which is preliminary data.</text>
</comment>
<gene>
    <name evidence="2" type="ORF">GCM10007932_02000</name>
</gene>
<keyword evidence="3" id="KW-1185">Reference proteome</keyword>
<sequence>MEIIEQDDRLNLDEFLTRPLYAFLASMSGNGACCSPVWFLWEDKKIWIISVKGDSFAKRVNESPNCSISIVDWDKDSGKSQHIGLRGTAELDEFDKVKANRLLSKYLGSEVLKWPQRFVDFQNSPGNVLVRFTPKSVVVRDQSYRFRG</sequence>
<dbReference type="InterPro" id="IPR012349">
    <property type="entry name" value="Split_barrel_FMN-bd"/>
</dbReference>
<dbReference type="AlphaFoldDB" id="A0AAV5NJM7"/>
<dbReference type="RefSeq" id="WP_126606931.1">
    <property type="nucleotide sequence ID" value="NZ_AP025145.1"/>
</dbReference>
<evidence type="ECO:0000313" key="2">
    <source>
        <dbReference type="EMBL" id="GLQ70840.1"/>
    </source>
</evidence>
<accession>A0AAV5NJM7</accession>
<dbReference type="Gene3D" id="2.30.110.10">
    <property type="entry name" value="Electron Transport, Fmn-binding Protein, Chain A"/>
    <property type="match status" value="1"/>
</dbReference>
<protein>
    <recommendedName>
        <fullName evidence="1">Pyridoxamine 5'-phosphate oxidase N-terminal domain-containing protein</fullName>
    </recommendedName>
</protein>
<dbReference type="InterPro" id="IPR011576">
    <property type="entry name" value="Pyridox_Oxase_N"/>
</dbReference>
<feature type="domain" description="Pyridoxamine 5'-phosphate oxidase N-terminal" evidence="1">
    <location>
        <begin position="12"/>
        <end position="136"/>
    </location>
</feature>
<name>A0AAV5NJM7_9VIBR</name>
<evidence type="ECO:0000313" key="3">
    <source>
        <dbReference type="Proteomes" id="UP001156690"/>
    </source>
</evidence>
<proteinExistence type="predicted"/>
<dbReference type="EMBL" id="BSNX01000002">
    <property type="protein sequence ID" value="GLQ70840.1"/>
    <property type="molecule type" value="Genomic_DNA"/>
</dbReference>
<organism evidence="2 3">
    <name type="scientific">Vibrio penaeicida</name>
    <dbReference type="NCBI Taxonomy" id="104609"/>
    <lineage>
        <taxon>Bacteria</taxon>
        <taxon>Pseudomonadati</taxon>
        <taxon>Pseudomonadota</taxon>
        <taxon>Gammaproteobacteria</taxon>
        <taxon>Vibrionales</taxon>
        <taxon>Vibrionaceae</taxon>
        <taxon>Vibrio</taxon>
    </lineage>
</organism>
<dbReference type="SUPFAM" id="SSF50475">
    <property type="entry name" value="FMN-binding split barrel"/>
    <property type="match status" value="1"/>
</dbReference>
<dbReference type="Pfam" id="PF01243">
    <property type="entry name" value="PNPOx_N"/>
    <property type="match status" value="1"/>
</dbReference>
<evidence type="ECO:0000259" key="1">
    <source>
        <dbReference type="Pfam" id="PF01243"/>
    </source>
</evidence>
<dbReference type="Proteomes" id="UP001156690">
    <property type="component" value="Unassembled WGS sequence"/>
</dbReference>